<keyword evidence="1" id="KW-0472">Membrane</keyword>
<feature type="transmembrane region" description="Helical" evidence="1">
    <location>
        <begin position="448"/>
        <end position="469"/>
    </location>
</feature>
<accession>A0A2K9E0W6</accession>
<dbReference type="Pfam" id="PF01966">
    <property type="entry name" value="HD"/>
    <property type="match status" value="1"/>
</dbReference>
<dbReference type="NCBIfam" id="TIGR00277">
    <property type="entry name" value="HDIG"/>
    <property type="match status" value="1"/>
</dbReference>
<name>A0A2K9E0W6_9FIRM</name>
<dbReference type="RefSeq" id="WP_101300750.1">
    <property type="nucleotide sequence ID" value="NZ_CP025197.1"/>
</dbReference>
<reference evidence="3 4" key="1">
    <citation type="submission" date="2017-12" db="EMBL/GenBank/DDBJ databases">
        <title>Complete genome sequence of Herbivorax saccincola GGR1, a novel Cellulosome-producing hydrolytic bacterium in a thermophilic biogas plant, established by Illumina and Nanopore MinION sequencing.</title>
        <authorList>
            <person name="Pechtl A."/>
            <person name="Ruckert C."/>
            <person name="Koeck D.E."/>
            <person name="Maus I."/>
            <person name="Winkler A."/>
            <person name="Kalinowski J."/>
            <person name="Puhler A."/>
            <person name="Schwarz W.W."/>
            <person name="Zverlov V.V."/>
            <person name="Schluter A."/>
            <person name="Liebl W."/>
        </authorList>
    </citation>
    <scope>NUCLEOTIDE SEQUENCE [LARGE SCALE GENOMIC DNA]</scope>
    <source>
        <strain evidence="4">SR1</strain>
    </source>
</reference>
<keyword evidence="1" id="KW-1133">Transmembrane helix</keyword>
<feature type="transmembrane region" description="Helical" evidence="1">
    <location>
        <begin position="415"/>
        <end position="436"/>
    </location>
</feature>
<feature type="transmembrane region" description="Helical" evidence="1">
    <location>
        <begin position="327"/>
        <end position="344"/>
    </location>
</feature>
<dbReference type="Proteomes" id="UP000233534">
    <property type="component" value="Chromosome"/>
</dbReference>
<dbReference type="InterPro" id="IPR011624">
    <property type="entry name" value="Metal-dep_PHydrolase_7TM_extra"/>
</dbReference>
<dbReference type="Pfam" id="PF07697">
    <property type="entry name" value="7TMR-HDED"/>
    <property type="match status" value="1"/>
</dbReference>
<evidence type="ECO:0000259" key="2">
    <source>
        <dbReference type="SMART" id="SM00471"/>
    </source>
</evidence>
<evidence type="ECO:0000313" key="3">
    <source>
        <dbReference type="EMBL" id="AUG57422.1"/>
    </source>
</evidence>
<dbReference type="InterPro" id="IPR006675">
    <property type="entry name" value="HDIG_dom"/>
</dbReference>
<evidence type="ECO:0000256" key="1">
    <source>
        <dbReference type="SAM" id="Phobius"/>
    </source>
</evidence>
<dbReference type="GO" id="GO:0016787">
    <property type="term" value="F:hydrolase activity"/>
    <property type="evidence" value="ECO:0007669"/>
    <property type="project" value="UniProtKB-KW"/>
</dbReference>
<dbReference type="Gene3D" id="1.10.3210.10">
    <property type="entry name" value="Hypothetical protein af1432"/>
    <property type="match status" value="1"/>
</dbReference>
<dbReference type="AlphaFoldDB" id="A0A2K9E0W6"/>
<sequence length="729" mass="81823">MTKEKKKSSLSSTKFNLKNTKIQRILIAFFTLTIAFIILLQGATPKKYRLTLDSKSEYDITAPRDVVNTILTEQNAIAAAEAEEPVMKEIRDASIKVINKLTNFLSLVNRTRNSFNKGVNSIEAGSEEDYHELFQQELEKAASLLKESNENTGYEFSEEQIIYIISEAEDEEINEFENVMLELVSGIMVKDVTKDNIAARIVELQNDISDSNLNQELKNIGIIVSNYILEPNRKIDDEATKLKKEKAYNDPANTVIIEKGQRILSVGDTVTKDKLKVLEDLNLLETKSRFDYSLAGAILIILVMLSFLLVLYMNYFCKKVLYNRNDLILLSILIITTLFLARWIKEYTTLLIPVFLAVILVSILLDVKLALMVNLVLTIAISIMTNGEIKFIFMALISGTFSIFLVSKANQRNKLTVAGAIIGLINVLVVIPINLMNKAGWRTILENGAVVLINGFFSTVFTIGLLPTLESTFNVITPMRLLELGNPNHPLLKRLLTEAPGTYHHSLMVGNLAEAGAEAIGGNPLLARVGAYFHDVGKLKRPGFFTENQMSENPHDKMTPNLSALVITSHVTDGVELAKKYKIPLAIIDIILQHHGTTLVAYFYHKAKNSEKGEEVDESKFRYEGKKPRSKEAAVVMLADSVEAAVRSMPDKTEGKIEGLIRKIIKDKLEDGQFDHCDLTLKDLDSIAKSFMKVFGGYFHNREEYPEIKKEVQKKEKVKSFEETAATKE</sequence>
<dbReference type="Pfam" id="PF07698">
    <property type="entry name" value="7TM-7TMR_HD"/>
    <property type="match status" value="1"/>
</dbReference>
<dbReference type="InterPro" id="IPR052722">
    <property type="entry name" value="PgpH_phosphodiesterase"/>
</dbReference>
<gene>
    <name evidence="3" type="ORF">HVS_07535</name>
</gene>
<feature type="transmembrane region" description="Helical" evidence="1">
    <location>
        <begin position="292"/>
        <end position="315"/>
    </location>
</feature>
<dbReference type="InterPro" id="IPR006674">
    <property type="entry name" value="HD_domain"/>
</dbReference>
<organism evidence="3 4">
    <name type="scientific">Acetivibrio saccincola</name>
    <dbReference type="NCBI Taxonomy" id="1677857"/>
    <lineage>
        <taxon>Bacteria</taxon>
        <taxon>Bacillati</taxon>
        <taxon>Bacillota</taxon>
        <taxon>Clostridia</taxon>
        <taxon>Eubacteriales</taxon>
        <taxon>Oscillospiraceae</taxon>
        <taxon>Acetivibrio</taxon>
    </lineage>
</organism>
<dbReference type="KEGG" id="hsc:HVS_07535"/>
<evidence type="ECO:0000313" key="4">
    <source>
        <dbReference type="Proteomes" id="UP000233534"/>
    </source>
</evidence>
<keyword evidence="4" id="KW-1185">Reference proteome</keyword>
<dbReference type="SMART" id="SM00471">
    <property type="entry name" value="HDc"/>
    <property type="match status" value="1"/>
</dbReference>
<dbReference type="EMBL" id="CP025197">
    <property type="protein sequence ID" value="AUG57422.1"/>
    <property type="molecule type" value="Genomic_DNA"/>
</dbReference>
<feature type="transmembrane region" description="Helical" evidence="1">
    <location>
        <begin position="350"/>
        <end position="377"/>
    </location>
</feature>
<dbReference type="CDD" id="cd00077">
    <property type="entry name" value="HDc"/>
    <property type="match status" value="1"/>
</dbReference>
<feature type="domain" description="HD/PDEase" evidence="2">
    <location>
        <begin position="498"/>
        <end position="654"/>
    </location>
</feature>
<keyword evidence="1" id="KW-0812">Transmembrane</keyword>
<dbReference type="PANTHER" id="PTHR36442:SF1">
    <property type="entry name" value="CYCLIC-DI-AMP PHOSPHODIESTERASE PGPH"/>
    <property type="match status" value="1"/>
</dbReference>
<dbReference type="InterPro" id="IPR003607">
    <property type="entry name" value="HD/PDEase_dom"/>
</dbReference>
<keyword evidence="3" id="KW-0378">Hydrolase</keyword>
<keyword evidence="3" id="KW-0675">Receptor</keyword>
<dbReference type="InterPro" id="IPR011621">
    <property type="entry name" value="Metal-dep_PHydrolase_7TM_intra"/>
</dbReference>
<dbReference type="PANTHER" id="PTHR36442">
    <property type="entry name" value="CYCLIC-DI-AMP PHOSPHODIESTERASE PGPH"/>
    <property type="match status" value="1"/>
</dbReference>
<protein>
    <submittedName>
        <fullName evidence="3">7TM receptor with intracellular HD hydrolase</fullName>
    </submittedName>
</protein>
<feature type="transmembrane region" description="Helical" evidence="1">
    <location>
        <begin position="389"/>
        <end position="409"/>
    </location>
</feature>
<proteinExistence type="predicted"/>
<dbReference type="SUPFAM" id="SSF109604">
    <property type="entry name" value="HD-domain/PDEase-like"/>
    <property type="match status" value="1"/>
</dbReference>